<reference evidence="8" key="1">
    <citation type="submission" date="2018-07" db="EMBL/GenBank/DDBJ databases">
        <title>Genome sequence of Erythrobacter strain YH-07, an antagonistic bacterium isolated from Yellow Sea.</title>
        <authorList>
            <person name="Tang T."/>
            <person name="Liu Q."/>
            <person name="Sun X."/>
        </authorList>
    </citation>
    <scope>NUCLEOTIDE SEQUENCE [LARGE SCALE GENOMIC DNA]</scope>
    <source>
        <strain evidence="8">YH-07</strain>
    </source>
</reference>
<evidence type="ECO:0000256" key="5">
    <source>
        <dbReference type="PROSITE-ProRule" id="PRU00335"/>
    </source>
</evidence>
<keyword evidence="3 5" id="KW-0238">DNA-binding</keyword>
<accession>A0A345YGX9</accession>
<keyword evidence="1" id="KW-0678">Repressor</keyword>
<dbReference type="PROSITE" id="PS50977">
    <property type="entry name" value="HTH_TETR_2"/>
    <property type="match status" value="1"/>
</dbReference>
<evidence type="ECO:0000256" key="1">
    <source>
        <dbReference type="ARBA" id="ARBA00022491"/>
    </source>
</evidence>
<sequence length="217" mass="24252">MSAVARKTRRAVGAENASLKSEFVAFKTNRIVEVASRLFYQSGYSSCTLDNVAEQLGVTKPFLYSYFKNKEAILAAICEVGISEALAVLEATLAGDHKNHRDLLAEVVRQVGRIVIDRQEYVVVYQREMKHLSADDHERILRLRHSFDHQIAELIREGIEAGEFREDTDSFVAVWIGGLISWIPTWYSPGGQRSADDVIDQLVTAALRLAGAEKPTN</sequence>
<organism evidence="7 8">
    <name type="scientific">Erythrobacter aureus</name>
    <dbReference type="NCBI Taxonomy" id="2182384"/>
    <lineage>
        <taxon>Bacteria</taxon>
        <taxon>Pseudomonadati</taxon>
        <taxon>Pseudomonadota</taxon>
        <taxon>Alphaproteobacteria</taxon>
        <taxon>Sphingomonadales</taxon>
        <taxon>Erythrobacteraceae</taxon>
        <taxon>Erythrobacter/Porphyrobacter group</taxon>
        <taxon>Erythrobacter</taxon>
    </lineage>
</organism>
<dbReference type="Gene3D" id="1.10.357.10">
    <property type="entry name" value="Tetracycline Repressor, domain 2"/>
    <property type="match status" value="1"/>
</dbReference>
<dbReference type="PANTHER" id="PTHR30055:SF175">
    <property type="entry name" value="HTH-TYPE TRANSCRIPTIONAL REPRESSOR KSTR2"/>
    <property type="match status" value="1"/>
</dbReference>
<dbReference type="GO" id="GO:0003700">
    <property type="term" value="F:DNA-binding transcription factor activity"/>
    <property type="evidence" value="ECO:0007669"/>
    <property type="project" value="TreeGrafter"/>
</dbReference>
<evidence type="ECO:0000313" key="8">
    <source>
        <dbReference type="Proteomes" id="UP000254508"/>
    </source>
</evidence>
<evidence type="ECO:0000313" key="7">
    <source>
        <dbReference type="EMBL" id="AXK43181.1"/>
    </source>
</evidence>
<dbReference type="SUPFAM" id="SSF46689">
    <property type="entry name" value="Homeodomain-like"/>
    <property type="match status" value="1"/>
</dbReference>
<dbReference type="PANTHER" id="PTHR30055">
    <property type="entry name" value="HTH-TYPE TRANSCRIPTIONAL REGULATOR RUTR"/>
    <property type="match status" value="1"/>
</dbReference>
<dbReference type="GO" id="GO:0000976">
    <property type="term" value="F:transcription cis-regulatory region binding"/>
    <property type="evidence" value="ECO:0007669"/>
    <property type="project" value="TreeGrafter"/>
</dbReference>
<evidence type="ECO:0000256" key="4">
    <source>
        <dbReference type="ARBA" id="ARBA00023163"/>
    </source>
</evidence>
<gene>
    <name evidence="7" type="ORF">DVR09_13400</name>
</gene>
<dbReference type="InterPro" id="IPR036271">
    <property type="entry name" value="Tet_transcr_reg_TetR-rel_C_sf"/>
</dbReference>
<dbReference type="EMBL" id="CP031357">
    <property type="protein sequence ID" value="AXK43181.1"/>
    <property type="molecule type" value="Genomic_DNA"/>
</dbReference>
<evidence type="ECO:0000256" key="2">
    <source>
        <dbReference type="ARBA" id="ARBA00023015"/>
    </source>
</evidence>
<dbReference type="KEGG" id="err:DVR09_13400"/>
<dbReference type="Gene3D" id="1.10.10.60">
    <property type="entry name" value="Homeodomain-like"/>
    <property type="match status" value="1"/>
</dbReference>
<keyword evidence="2" id="KW-0805">Transcription regulation</keyword>
<dbReference type="InterPro" id="IPR009057">
    <property type="entry name" value="Homeodomain-like_sf"/>
</dbReference>
<dbReference type="SUPFAM" id="SSF48498">
    <property type="entry name" value="Tetracyclin repressor-like, C-terminal domain"/>
    <property type="match status" value="1"/>
</dbReference>
<dbReference type="Proteomes" id="UP000254508">
    <property type="component" value="Chromosome"/>
</dbReference>
<evidence type="ECO:0000259" key="6">
    <source>
        <dbReference type="PROSITE" id="PS50977"/>
    </source>
</evidence>
<dbReference type="OrthoDB" id="2356263at2"/>
<protein>
    <submittedName>
        <fullName evidence="7">TetR/AcrR family transcriptional regulator</fullName>
    </submittedName>
</protein>
<dbReference type="PROSITE" id="PS01081">
    <property type="entry name" value="HTH_TETR_1"/>
    <property type="match status" value="1"/>
</dbReference>
<dbReference type="InterPro" id="IPR001647">
    <property type="entry name" value="HTH_TetR"/>
</dbReference>
<feature type="DNA-binding region" description="H-T-H motif" evidence="5">
    <location>
        <begin position="48"/>
        <end position="67"/>
    </location>
</feature>
<dbReference type="Pfam" id="PF00440">
    <property type="entry name" value="TetR_N"/>
    <property type="match status" value="1"/>
</dbReference>
<dbReference type="Pfam" id="PF17932">
    <property type="entry name" value="TetR_C_24"/>
    <property type="match status" value="1"/>
</dbReference>
<dbReference type="RefSeq" id="WP_115417423.1">
    <property type="nucleotide sequence ID" value="NZ_CP031357.1"/>
</dbReference>
<evidence type="ECO:0000256" key="3">
    <source>
        <dbReference type="ARBA" id="ARBA00023125"/>
    </source>
</evidence>
<proteinExistence type="predicted"/>
<name>A0A345YGX9_9SPHN</name>
<dbReference type="InterPro" id="IPR023772">
    <property type="entry name" value="DNA-bd_HTH_TetR-type_CS"/>
</dbReference>
<dbReference type="AlphaFoldDB" id="A0A345YGX9"/>
<dbReference type="InterPro" id="IPR041490">
    <property type="entry name" value="KstR2_TetR_C"/>
</dbReference>
<feature type="domain" description="HTH tetR-type" evidence="6">
    <location>
        <begin position="25"/>
        <end position="85"/>
    </location>
</feature>
<dbReference type="InterPro" id="IPR050109">
    <property type="entry name" value="HTH-type_TetR-like_transc_reg"/>
</dbReference>
<keyword evidence="8" id="KW-1185">Reference proteome</keyword>
<dbReference type="PRINTS" id="PR00455">
    <property type="entry name" value="HTHTETR"/>
</dbReference>
<keyword evidence="4" id="KW-0804">Transcription</keyword>